<dbReference type="OMA" id="WSVKEYL"/>
<reference evidence="9 11" key="2">
    <citation type="submission" date="2018-07" db="EMBL/GenBank/DDBJ databases">
        <title>Draft Genome Assemblies for Five Robust Yarrowia lipolytica Strains Exhibiting High Lipid Production and Pentose Sugar Utilization and Sugar Alcohol Secretion from Undetoxified Lignocellulosic Biomass Hydrolysates.</title>
        <authorList>
            <consortium name="DOE Joint Genome Institute"/>
            <person name="Walker C."/>
            <person name="Ryu S."/>
            <person name="Na H."/>
            <person name="Zane M."/>
            <person name="LaButti K."/>
            <person name="Lipzen A."/>
            <person name="Haridas S."/>
            <person name="Barry K."/>
            <person name="Grigoriev I.V."/>
            <person name="Quarterman J."/>
            <person name="Slininger P."/>
            <person name="Dien B."/>
            <person name="Trinh C.T."/>
        </authorList>
    </citation>
    <scope>NUCLEOTIDE SEQUENCE [LARGE SCALE GENOMIC DNA]</scope>
    <source>
        <strain evidence="9 11">YB392</strain>
    </source>
</reference>
<dbReference type="Proteomes" id="UP000256601">
    <property type="component" value="Unassembled WGS sequence"/>
</dbReference>
<dbReference type="SUPFAM" id="SSF48452">
    <property type="entry name" value="TPR-like"/>
    <property type="match status" value="1"/>
</dbReference>
<dbReference type="OrthoDB" id="9984275at2759"/>
<comment type="subcellular location">
    <subcellularLocation>
        <location evidence="1 7">Membrane</location>
        <topology evidence="1 7">Peripheral membrane protein</topology>
    </subcellularLocation>
</comment>
<dbReference type="GO" id="GO:0031201">
    <property type="term" value="C:SNARE complex"/>
    <property type="evidence" value="ECO:0007669"/>
    <property type="project" value="EnsemblFungi"/>
</dbReference>
<dbReference type="GO" id="GO:0005483">
    <property type="term" value="F:soluble NSF attachment protein activity"/>
    <property type="evidence" value="ECO:0007669"/>
    <property type="project" value="EnsemblFungi"/>
</dbReference>
<name>A0A1D8NCH5_YARLL</name>
<gene>
    <name evidence="9" type="ORF">B0I71DRAFT_134361</name>
    <name evidence="8" type="ORF">YALI1_C32975g</name>
</gene>
<dbReference type="VEuPathDB" id="FungiDB:YALI0_C23947g"/>
<dbReference type="PRINTS" id="PR00448">
    <property type="entry name" value="NSFATTACHMNT"/>
</dbReference>
<dbReference type="Gene3D" id="1.25.40.10">
    <property type="entry name" value="Tetratricopeptide repeat domain"/>
    <property type="match status" value="1"/>
</dbReference>
<keyword evidence="4 7" id="KW-0931">ER-Golgi transport</keyword>
<dbReference type="PANTHER" id="PTHR13768">
    <property type="entry name" value="SOLUBLE NSF ATTACHMENT PROTEIN SNAP"/>
    <property type="match status" value="1"/>
</dbReference>
<dbReference type="EMBL" id="KZ859036">
    <property type="protein sequence ID" value="RDW24386.1"/>
    <property type="molecule type" value="Genomic_DNA"/>
</dbReference>
<evidence type="ECO:0000313" key="11">
    <source>
        <dbReference type="Proteomes" id="UP000256601"/>
    </source>
</evidence>
<dbReference type="GO" id="GO:0048280">
    <property type="term" value="P:vesicle fusion with Golgi apparatus"/>
    <property type="evidence" value="ECO:0007669"/>
    <property type="project" value="EnsemblFungi"/>
</dbReference>
<dbReference type="FunFam" id="1.25.40.10:FF:000049">
    <property type="entry name" value="Alpha-soluble NSF attachment protein-like"/>
    <property type="match status" value="1"/>
</dbReference>
<keyword evidence="3 7" id="KW-0813">Transport</keyword>
<dbReference type="GO" id="GO:0019905">
    <property type="term" value="F:syntaxin binding"/>
    <property type="evidence" value="ECO:0007669"/>
    <property type="project" value="TreeGrafter"/>
</dbReference>
<sequence length="292" mass="32845">MSDVTALIARADKKMTSSGGMFSFMSGGSSTRFEEAADLYTEAANQYKLQRNGKLAGECFEKAADAQLQSESKDEAANSLLEAYKSYRSNSPQEAAKCLEKAIQFFTTRGQFRRGANYKMELGELYEKELEDIPKAMEAYTDAGDWFSEDRAETLSSKAYLKVAELSAENDDLFKAIEMFEMVARRNLNSNIMKWSLKEYLFKAGLCRIAADPVACGGPINAYLEWDPAFGQSREYGLLVDICEAVSNQNPQLFADKVYDFDQFSKLDKWKTNLLLKIKNAITEQEDDEGLL</sequence>
<dbReference type="GO" id="GO:0006886">
    <property type="term" value="P:intracellular protein transport"/>
    <property type="evidence" value="ECO:0007669"/>
    <property type="project" value="UniProtKB-UniRule"/>
</dbReference>
<evidence type="ECO:0000256" key="1">
    <source>
        <dbReference type="ARBA" id="ARBA00004170"/>
    </source>
</evidence>
<dbReference type="GO" id="GO:0005829">
    <property type="term" value="C:cytosol"/>
    <property type="evidence" value="ECO:0007669"/>
    <property type="project" value="EnsemblFungi"/>
</dbReference>
<dbReference type="Pfam" id="PF14938">
    <property type="entry name" value="SNAP"/>
    <property type="match status" value="1"/>
</dbReference>
<comment type="similarity">
    <text evidence="2 7">Belongs to the SNAP family.</text>
</comment>
<dbReference type="EMBL" id="CP017555">
    <property type="protein sequence ID" value="AOW03333.1"/>
    <property type="molecule type" value="Genomic_DNA"/>
</dbReference>
<keyword evidence="5 7" id="KW-0653">Protein transport</keyword>
<evidence type="ECO:0000256" key="2">
    <source>
        <dbReference type="ARBA" id="ARBA00010050"/>
    </source>
</evidence>
<dbReference type="VEuPathDB" id="FungiDB:YALI1_C32975g"/>
<proteinExistence type="inferred from homology"/>
<dbReference type="GO" id="GO:0035494">
    <property type="term" value="P:SNARE complex disassembly"/>
    <property type="evidence" value="ECO:0007669"/>
    <property type="project" value="EnsemblFungi"/>
</dbReference>
<reference evidence="8 10" key="1">
    <citation type="journal article" date="2016" name="PLoS ONE">
        <title>Sequence Assembly of Yarrowia lipolytica Strain W29/CLIB89 Shows Transposable Element Diversity.</title>
        <authorList>
            <person name="Magnan C."/>
            <person name="Yu J."/>
            <person name="Chang I."/>
            <person name="Jahn E."/>
            <person name="Kanomata Y."/>
            <person name="Wu J."/>
            <person name="Zeller M."/>
            <person name="Oakes M."/>
            <person name="Baldi P."/>
            <person name="Sandmeyer S."/>
        </authorList>
    </citation>
    <scope>NUCLEOTIDE SEQUENCE [LARGE SCALE GENOMIC DNA]</scope>
    <source>
        <strain evidence="8">CLIB89</strain>
        <strain evidence="10">CLIB89(W29)</strain>
    </source>
</reference>
<keyword evidence="6 7" id="KW-0472">Membrane</keyword>
<organism evidence="8 10">
    <name type="scientific">Yarrowia lipolytica</name>
    <name type="common">Candida lipolytica</name>
    <dbReference type="NCBI Taxonomy" id="4952"/>
    <lineage>
        <taxon>Eukaryota</taxon>
        <taxon>Fungi</taxon>
        <taxon>Dikarya</taxon>
        <taxon>Ascomycota</taxon>
        <taxon>Saccharomycotina</taxon>
        <taxon>Dipodascomycetes</taxon>
        <taxon>Dipodascales</taxon>
        <taxon>Dipodascales incertae sedis</taxon>
        <taxon>Yarrowia</taxon>
    </lineage>
</organism>
<comment type="function">
    <text evidence="7">Required for vesicular transport between the endoplasmic reticulum and the Golgi apparatus.</text>
</comment>
<evidence type="ECO:0000256" key="3">
    <source>
        <dbReference type="ARBA" id="ARBA00022448"/>
    </source>
</evidence>
<dbReference type="GeneID" id="2909602"/>
<dbReference type="GO" id="GO:0042144">
    <property type="term" value="P:vacuole fusion, non-autophagic"/>
    <property type="evidence" value="ECO:0007669"/>
    <property type="project" value="EnsemblFungi"/>
</dbReference>
<dbReference type="GO" id="GO:0006914">
    <property type="term" value="P:autophagy"/>
    <property type="evidence" value="ECO:0007669"/>
    <property type="project" value="EnsemblFungi"/>
</dbReference>
<dbReference type="CDD" id="cd15832">
    <property type="entry name" value="SNAP"/>
    <property type="match status" value="1"/>
</dbReference>
<evidence type="ECO:0000256" key="6">
    <source>
        <dbReference type="ARBA" id="ARBA00023136"/>
    </source>
</evidence>
<dbReference type="SMR" id="A0A1D8NCH5"/>
<dbReference type="Proteomes" id="UP000182444">
    <property type="component" value="Chromosome 1C"/>
</dbReference>
<evidence type="ECO:0000313" key="10">
    <source>
        <dbReference type="Proteomes" id="UP000182444"/>
    </source>
</evidence>
<dbReference type="RefSeq" id="XP_502203.1">
    <property type="nucleotide sequence ID" value="XM_502203.1"/>
</dbReference>
<evidence type="ECO:0000256" key="7">
    <source>
        <dbReference type="RuleBase" id="RU367013"/>
    </source>
</evidence>
<evidence type="ECO:0000313" key="9">
    <source>
        <dbReference type="EMBL" id="RDW24386.1"/>
    </source>
</evidence>
<evidence type="ECO:0000313" key="8">
    <source>
        <dbReference type="EMBL" id="AOW03333.1"/>
    </source>
</evidence>
<dbReference type="InterPro" id="IPR011990">
    <property type="entry name" value="TPR-like_helical_dom_sf"/>
</dbReference>
<dbReference type="eggNOG" id="KOG1586">
    <property type="taxonomic scope" value="Eukaryota"/>
</dbReference>
<accession>A0A1D8NCH5</accession>
<dbReference type="AlphaFoldDB" id="A0A1D8NCH5"/>
<evidence type="ECO:0000256" key="4">
    <source>
        <dbReference type="ARBA" id="ARBA00022892"/>
    </source>
</evidence>
<dbReference type="InterPro" id="IPR000744">
    <property type="entry name" value="NSF_attach"/>
</dbReference>
<dbReference type="PANTHER" id="PTHR13768:SF8">
    <property type="entry name" value="ALPHA-SOLUBLE NSF ATTACHMENT PROTEIN"/>
    <property type="match status" value="1"/>
</dbReference>
<dbReference type="KEGG" id="yli:2909602"/>
<dbReference type="GO" id="GO:0005774">
    <property type="term" value="C:vacuolar membrane"/>
    <property type="evidence" value="ECO:0007669"/>
    <property type="project" value="TreeGrafter"/>
</dbReference>
<evidence type="ECO:0000256" key="5">
    <source>
        <dbReference type="ARBA" id="ARBA00022927"/>
    </source>
</evidence>
<protein>
    <submittedName>
        <fullName evidence="9">Soluble NSF attachment protein</fullName>
    </submittedName>
</protein>
<dbReference type="GO" id="GO:0001671">
    <property type="term" value="F:ATPase activator activity"/>
    <property type="evidence" value="ECO:0007669"/>
    <property type="project" value="EnsemblFungi"/>
</dbReference>